<proteinExistence type="predicted"/>
<gene>
    <name evidence="2" type="ORF">MTR67_027367</name>
</gene>
<keyword evidence="1" id="KW-0472">Membrane</keyword>
<evidence type="ECO:0000313" key="3">
    <source>
        <dbReference type="Proteomes" id="UP001234989"/>
    </source>
</evidence>
<keyword evidence="1" id="KW-0812">Transmembrane</keyword>
<keyword evidence="1" id="KW-1133">Transmembrane helix</keyword>
<name>A0AAF0TUS8_SOLVR</name>
<feature type="transmembrane region" description="Helical" evidence="1">
    <location>
        <begin position="33"/>
        <end position="52"/>
    </location>
</feature>
<protein>
    <submittedName>
        <fullName evidence="2">Uncharacterized protein</fullName>
    </submittedName>
</protein>
<dbReference type="AlphaFoldDB" id="A0AAF0TUS8"/>
<keyword evidence="3" id="KW-1185">Reference proteome</keyword>
<evidence type="ECO:0000256" key="1">
    <source>
        <dbReference type="SAM" id="Phobius"/>
    </source>
</evidence>
<accession>A0AAF0TUS8</accession>
<sequence length="71" mass="7815">MASIRWSRGRTIGKGAEGLPDFEVKKYSKSIRLGLRVVMEGVLFMVISPLSVHNTFVEAKDTSRSMCPVGS</sequence>
<organism evidence="2 3">
    <name type="scientific">Solanum verrucosum</name>
    <dbReference type="NCBI Taxonomy" id="315347"/>
    <lineage>
        <taxon>Eukaryota</taxon>
        <taxon>Viridiplantae</taxon>
        <taxon>Streptophyta</taxon>
        <taxon>Embryophyta</taxon>
        <taxon>Tracheophyta</taxon>
        <taxon>Spermatophyta</taxon>
        <taxon>Magnoliopsida</taxon>
        <taxon>eudicotyledons</taxon>
        <taxon>Gunneridae</taxon>
        <taxon>Pentapetalae</taxon>
        <taxon>asterids</taxon>
        <taxon>lamiids</taxon>
        <taxon>Solanales</taxon>
        <taxon>Solanaceae</taxon>
        <taxon>Solanoideae</taxon>
        <taxon>Solaneae</taxon>
        <taxon>Solanum</taxon>
    </lineage>
</organism>
<dbReference type="Proteomes" id="UP001234989">
    <property type="component" value="Chromosome 6"/>
</dbReference>
<reference evidence="2" key="1">
    <citation type="submission" date="2023-08" db="EMBL/GenBank/DDBJ databases">
        <title>A de novo genome assembly of Solanum verrucosum Schlechtendal, a Mexican diploid species geographically isolated from the other diploid A-genome species in potato relatives.</title>
        <authorList>
            <person name="Hosaka K."/>
        </authorList>
    </citation>
    <scope>NUCLEOTIDE SEQUENCE</scope>
    <source>
        <tissue evidence="2">Young leaves</tissue>
    </source>
</reference>
<dbReference type="EMBL" id="CP133617">
    <property type="protein sequence ID" value="WMV33982.1"/>
    <property type="molecule type" value="Genomic_DNA"/>
</dbReference>
<evidence type="ECO:0000313" key="2">
    <source>
        <dbReference type="EMBL" id="WMV33982.1"/>
    </source>
</evidence>